<dbReference type="AlphaFoldDB" id="A0A449BLK6"/>
<keyword evidence="6" id="KW-0378">Hydrolase</keyword>
<evidence type="ECO:0000313" key="12">
    <source>
        <dbReference type="Proteomes" id="UP000290909"/>
    </source>
</evidence>
<evidence type="ECO:0000256" key="6">
    <source>
        <dbReference type="ARBA" id="ARBA00022801"/>
    </source>
</evidence>
<dbReference type="PANTHER" id="PTHR31451:SF39">
    <property type="entry name" value="MANNAN ENDO-1,4-BETA-MANNOSIDASE 1"/>
    <property type="match status" value="1"/>
</dbReference>
<evidence type="ECO:0000256" key="2">
    <source>
        <dbReference type="ARBA" id="ARBA00004613"/>
    </source>
</evidence>
<dbReference type="SUPFAM" id="SSF51445">
    <property type="entry name" value="(Trans)glycosidases"/>
    <property type="match status" value="1"/>
</dbReference>
<comment type="catalytic activity">
    <reaction evidence="1">
        <text>Random hydrolysis of (1-&gt;4)-beta-D-mannosidic linkages in mannans, galactomannans and glucomannans.</text>
        <dbReference type="EC" id="3.2.1.78"/>
    </reaction>
</comment>
<dbReference type="RefSeq" id="WP_051658976.1">
    <property type="nucleotide sequence ID" value="NZ_LR215050.1"/>
</dbReference>
<evidence type="ECO:0000259" key="9">
    <source>
        <dbReference type="Pfam" id="PF09212"/>
    </source>
</evidence>
<dbReference type="Pfam" id="PF26410">
    <property type="entry name" value="GH5_mannosidase"/>
    <property type="match status" value="1"/>
</dbReference>
<dbReference type="KEGG" id="ahk:NCTC10172_01384"/>
<dbReference type="InterPro" id="IPR015295">
    <property type="entry name" value="CBM27"/>
</dbReference>
<dbReference type="SUPFAM" id="SSF49785">
    <property type="entry name" value="Galactose-binding domain-like"/>
    <property type="match status" value="1"/>
</dbReference>
<feature type="domain" description="Carbohydrate binding module 27" evidence="9">
    <location>
        <begin position="554"/>
        <end position="716"/>
    </location>
</feature>
<evidence type="ECO:0000256" key="3">
    <source>
        <dbReference type="ARBA" id="ARBA00012706"/>
    </source>
</evidence>
<dbReference type="Gene3D" id="2.60.120.260">
    <property type="entry name" value="Galactose-binding domain-like"/>
    <property type="match status" value="1"/>
</dbReference>
<feature type="domain" description="Glycoside hydrolase family 5" evidence="10">
    <location>
        <begin position="36"/>
        <end position="348"/>
    </location>
</feature>
<accession>A0A449BLK6</accession>
<sequence>MIEKVFRKISIVILLTVLTLLSTNITYGAITKNTPFVEAKNGKFYIRDDEFRFVGTNNYYLHYKDKLMIDAVLDDAKEAGFNVIRMWGFLDGDSNSITENKAYMQPEQGVFSKPSWAEHDFVSGWDQMDYAISEAAKRDIRLIIVFTNYWDDFGGISEYVNWYNEKYGYTRFHPNYLHKKDFYTNEEVKSYYKNYVSYLLNRTNQFNGRKYIEDPTIFSWELMNEPRNPKLEGGKIEDVTNWADEMSRFVKSIDPNHMVALGDEGSFDKRADWDYMKQAQHIYDGSEGVDFEKVLALEKIDFGTFHLYPESWGINHSHMEWGRKFIIDHINVGKTLNKPVVLEEFGISANLGRNRELIYTDWLTAVYENGGAGVMFWMYASLDTSDNAVDGGYYPDYDGFRLAEIPGKYKELDVLKDFAKRFSGVEVPFVEKIHVISPYTTTGYIQIESDLYENQMYPIHVIVDTKRDVKKVEMYLDGELYTTLKFNKDTNRYETNFNMRHIYRGSNVFLEFKAYVGSNVILSEAIEINRLLKFDYFVNENYDFNTQYGGNDVQLVYYGAYNADFLSSTWSNKNGGMIKVSANHNRDHFWSEVKLEVMNLNKQLLVSSYGVSYDVYYEKSKLVEGILKPTDEAYDTAPGFRHYAALDPGWMKIGLNEHNIKYFNVEEVTIDGVVYLKQHIMIRYNANSNHTKLVLGLVTNHLLYDGDIYIDNLSFYGRKLSGDALAPDDYIDWYLEREEQNRKDRQKKLITTISIVGGSIVVLVVPAVIFIIKKKKQ</sequence>
<dbReference type="PANTHER" id="PTHR31451">
    <property type="match status" value="1"/>
</dbReference>
<keyword evidence="8" id="KW-0812">Transmembrane</keyword>
<proteinExistence type="predicted"/>
<evidence type="ECO:0000256" key="7">
    <source>
        <dbReference type="ARBA" id="ARBA00023295"/>
    </source>
</evidence>
<organism evidence="11 12">
    <name type="scientific">Acholeplasma hippikon</name>
    <dbReference type="NCBI Taxonomy" id="264636"/>
    <lineage>
        <taxon>Bacteria</taxon>
        <taxon>Bacillati</taxon>
        <taxon>Mycoplasmatota</taxon>
        <taxon>Mollicutes</taxon>
        <taxon>Acholeplasmatales</taxon>
        <taxon>Acholeplasmataceae</taxon>
        <taxon>Acholeplasma</taxon>
    </lineage>
</organism>
<keyword evidence="12" id="KW-1185">Reference proteome</keyword>
<keyword evidence="8" id="KW-1133">Transmembrane helix</keyword>
<comment type="subcellular location">
    <subcellularLocation>
        <location evidence="2">Secreted</location>
    </subcellularLocation>
</comment>
<dbReference type="EMBL" id="LR215050">
    <property type="protein sequence ID" value="VEU83309.1"/>
    <property type="molecule type" value="Genomic_DNA"/>
</dbReference>
<dbReference type="Gene3D" id="3.20.20.80">
    <property type="entry name" value="Glycosidases"/>
    <property type="match status" value="1"/>
</dbReference>
<reference evidence="11 12" key="1">
    <citation type="submission" date="2019-01" db="EMBL/GenBank/DDBJ databases">
        <authorList>
            <consortium name="Pathogen Informatics"/>
        </authorList>
    </citation>
    <scope>NUCLEOTIDE SEQUENCE [LARGE SCALE GENOMIC DNA]</scope>
    <source>
        <strain evidence="11 12">NCTC10172</strain>
    </source>
</reference>
<protein>
    <recommendedName>
        <fullName evidence="3">mannan endo-1,4-beta-mannosidase</fullName>
        <ecNumber evidence="3">3.2.1.78</ecNumber>
    </recommendedName>
</protein>
<name>A0A449BLK6_9MOLU</name>
<evidence type="ECO:0000256" key="5">
    <source>
        <dbReference type="ARBA" id="ARBA00022729"/>
    </source>
</evidence>
<dbReference type="Pfam" id="PF09212">
    <property type="entry name" value="CBM27"/>
    <property type="match status" value="1"/>
</dbReference>
<dbReference type="InterPro" id="IPR017853">
    <property type="entry name" value="GH"/>
</dbReference>
<keyword evidence="8" id="KW-0472">Membrane</keyword>
<dbReference type="InterPro" id="IPR045053">
    <property type="entry name" value="MAN-like"/>
</dbReference>
<gene>
    <name evidence="11" type="ORF">NCTC10172_01384</name>
</gene>
<dbReference type="InterPro" id="IPR008979">
    <property type="entry name" value="Galactose-bd-like_sf"/>
</dbReference>
<dbReference type="Proteomes" id="UP000290909">
    <property type="component" value="Chromosome"/>
</dbReference>
<keyword evidence="4" id="KW-0964">Secreted</keyword>
<feature type="transmembrane region" description="Helical" evidence="8">
    <location>
        <begin position="749"/>
        <end position="772"/>
    </location>
</feature>
<keyword evidence="7" id="KW-0326">Glycosidase</keyword>
<dbReference type="InterPro" id="IPR001547">
    <property type="entry name" value="Glyco_hydro_5"/>
</dbReference>
<evidence type="ECO:0000313" key="11">
    <source>
        <dbReference type="EMBL" id="VEU83309.1"/>
    </source>
</evidence>
<evidence type="ECO:0000256" key="4">
    <source>
        <dbReference type="ARBA" id="ARBA00022525"/>
    </source>
</evidence>
<dbReference type="GO" id="GO:0000272">
    <property type="term" value="P:polysaccharide catabolic process"/>
    <property type="evidence" value="ECO:0007669"/>
    <property type="project" value="InterPro"/>
</dbReference>
<evidence type="ECO:0000256" key="1">
    <source>
        <dbReference type="ARBA" id="ARBA00001678"/>
    </source>
</evidence>
<dbReference type="STRING" id="1408416.GCA_000702765_00548"/>
<evidence type="ECO:0000259" key="10">
    <source>
        <dbReference type="Pfam" id="PF26410"/>
    </source>
</evidence>
<dbReference type="EC" id="3.2.1.78" evidence="3"/>
<evidence type="ECO:0000256" key="8">
    <source>
        <dbReference type="SAM" id="Phobius"/>
    </source>
</evidence>
<keyword evidence="5" id="KW-0732">Signal</keyword>
<dbReference type="GO" id="GO:0016985">
    <property type="term" value="F:mannan endo-1,4-beta-mannosidase activity"/>
    <property type="evidence" value="ECO:0007669"/>
    <property type="project" value="TreeGrafter"/>
</dbReference>
<dbReference type="GO" id="GO:0005576">
    <property type="term" value="C:extracellular region"/>
    <property type="evidence" value="ECO:0007669"/>
    <property type="project" value="UniProtKB-SubCell"/>
</dbReference>